<gene>
    <name evidence="1" type="ORF">SAMN04489745_0073</name>
</gene>
<protein>
    <recommendedName>
        <fullName evidence="3">Antitoxin VbhA domain-containing protein</fullName>
    </recommendedName>
</protein>
<dbReference type="STRING" id="156980.SAMN04489745_0073"/>
<proteinExistence type="predicted"/>
<dbReference type="Proteomes" id="UP000182652">
    <property type="component" value="Unassembled WGS sequence"/>
</dbReference>
<keyword evidence="2" id="KW-1185">Reference proteome</keyword>
<accession>A0A1H4I712</accession>
<dbReference type="EMBL" id="FNSN01000002">
    <property type="protein sequence ID" value="SEB29695.1"/>
    <property type="molecule type" value="Genomic_DNA"/>
</dbReference>
<evidence type="ECO:0008006" key="3">
    <source>
        <dbReference type="Google" id="ProtNLM"/>
    </source>
</evidence>
<sequence>MARTLATTKEQVEERMAFADAGLALAGHALTDPRLRELSRRVAAHEITAEEAIRQGRELIQHP</sequence>
<dbReference type="InterPro" id="IPR033788">
    <property type="entry name" value="VbhA-like"/>
</dbReference>
<evidence type="ECO:0000313" key="1">
    <source>
        <dbReference type="EMBL" id="SEB29695.1"/>
    </source>
</evidence>
<dbReference type="RefSeq" id="WP_066217117.1">
    <property type="nucleotide sequence ID" value="NZ_FNSN01000002.1"/>
</dbReference>
<dbReference type="CDD" id="cd11586">
    <property type="entry name" value="VbhA_like"/>
    <property type="match status" value="1"/>
</dbReference>
<name>A0A1H4I712_9MICC</name>
<reference evidence="1 2" key="1">
    <citation type="submission" date="2016-10" db="EMBL/GenBank/DDBJ databases">
        <authorList>
            <person name="de Groot N.N."/>
        </authorList>
    </citation>
    <scope>NUCLEOTIDE SEQUENCE [LARGE SCALE GENOMIC DNA]</scope>
    <source>
        <strain evidence="1 2">DSM 10495</strain>
    </source>
</reference>
<organism evidence="1 2">
    <name type="scientific">Arthrobacter woluwensis</name>
    <dbReference type="NCBI Taxonomy" id="156980"/>
    <lineage>
        <taxon>Bacteria</taxon>
        <taxon>Bacillati</taxon>
        <taxon>Actinomycetota</taxon>
        <taxon>Actinomycetes</taxon>
        <taxon>Micrococcales</taxon>
        <taxon>Micrococcaceae</taxon>
        <taxon>Arthrobacter</taxon>
    </lineage>
</organism>
<evidence type="ECO:0000313" key="2">
    <source>
        <dbReference type="Proteomes" id="UP000182652"/>
    </source>
</evidence>
<dbReference type="AlphaFoldDB" id="A0A1H4I712"/>